<dbReference type="eggNOG" id="KOG3089">
    <property type="taxonomic scope" value="Eukaryota"/>
</dbReference>
<dbReference type="GO" id="GO:0005634">
    <property type="term" value="C:nucleus"/>
    <property type="evidence" value="ECO:0007669"/>
    <property type="project" value="TreeGrafter"/>
</dbReference>
<protein>
    <submittedName>
        <fullName evidence="2">Uncharacterized protein</fullName>
    </submittedName>
</protein>
<reference evidence="3" key="1">
    <citation type="submission" date="2013-01" db="EMBL/GenBank/DDBJ databases">
        <title>Draft Genome Sequence of a Mulberry Tree, Morus notabilis C.K. Schneid.</title>
        <authorList>
            <person name="He N."/>
            <person name="Zhao S."/>
        </authorList>
    </citation>
    <scope>NUCLEOTIDE SEQUENCE</scope>
</reference>
<evidence type="ECO:0000313" key="3">
    <source>
        <dbReference type="Proteomes" id="UP000030645"/>
    </source>
</evidence>
<evidence type="ECO:0000256" key="1">
    <source>
        <dbReference type="SAM" id="Phobius"/>
    </source>
</evidence>
<keyword evidence="1" id="KW-0472">Membrane</keyword>
<sequence>MSLLGYSQSTLVLYVIGLYTCILELSQRTYEDAKSLGKDMKVSFGPSWKEVLCEKQMLEGKVDLGCPAILIISSSAMRSIELLRGLQSLTKECPAVKLFSKHMKVEDQVVALFLNSPFQC</sequence>
<dbReference type="STRING" id="981085.W9RG74"/>
<organism evidence="2 3">
    <name type="scientific">Morus notabilis</name>
    <dbReference type="NCBI Taxonomy" id="981085"/>
    <lineage>
        <taxon>Eukaryota</taxon>
        <taxon>Viridiplantae</taxon>
        <taxon>Streptophyta</taxon>
        <taxon>Embryophyta</taxon>
        <taxon>Tracheophyta</taxon>
        <taxon>Spermatophyta</taxon>
        <taxon>Magnoliopsida</taxon>
        <taxon>eudicotyledons</taxon>
        <taxon>Gunneridae</taxon>
        <taxon>Pentapetalae</taxon>
        <taxon>rosids</taxon>
        <taxon>fabids</taxon>
        <taxon>Rosales</taxon>
        <taxon>Moraceae</taxon>
        <taxon>Moreae</taxon>
        <taxon>Morus</taxon>
    </lineage>
</organism>
<proteinExistence type="predicted"/>
<dbReference type="Pfam" id="PF14617">
    <property type="entry name" value="CMS1"/>
    <property type="match status" value="1"/>
</dbReference>
<dbReference type="AlphaFoldDB" id="W9RG74"/>
<name>W9RG74_9ROSA</name>
<evidence type="ECO:0000313" key="2">
    <source>
        <dbReference type="EMBL" id="EXB54268.1"/>
    </source>
</evidence>
<dbReference type="PANTHER" id="PTHR24030">
    <property type="entry name" value="PROTEIN CMSS1"/>
    <property type="match status" value="1"/>
</dbReference>
<dbReference type="PANTHER" id="PTHR24030:SF0">
    <property type="entry name" value="PROTEIN CMSS1"/>
    <property type="match status" value="1"/>
</dbReference>
<dbReference type="GO" id="GO:0030686">
    <property type="term" value="C:90S preribosome"/>
    <property type="evidence" value="ECO:0007669"/>
    <property type="project" value="TreeGrafter"/>
</dbReference>
<dbReference type="EMBL" id="KE344164">
    <property type="protein sequence ID" value="EXB54268.1"/>
    <property type="molecule type" value="Genomic_DNA"/>
</dbReference>
<dbReference type="InterPro" id="IPR032704">
    <property type="entry name" value="Cms1"/>
</dbReference>
<keyword evidence="3" id="KW-1185">Reference proteome</keyword>
<feature type="transmembrane region" description="Helical" evidence="1">
    <location>
        <begin position="6"/>
        <end position="25"/>
    </location>
</feature>
<dbReference type="Proteomes" id="UP000030645">
    <property type="component" value="Unassembled WGS sequence"/>
</dbReference>
<keyword evidence="1" id="KW-1133">Transmembrane helix</keyword>
<accession>W9RG74</accession>
<gene>
    <name evidence="2" type="ORF">L484_013998</name>
</gene>
<keyword evidence="1" id="KW-0812">Transmembrane</keyword>